<comment type="function">
    <text evidence="5">Pectinolytic enzymes consist of four classes of enzymes: pectin lyase, polygalacturonase, pectin methylesterase and rhamnogalacturonase. Among pectinolytic enzymes, pectin lyase is the most important in depolymerization of pectin, since it cleaves internal glycosidic bonds of highly methylated pectins.</text>
</comment>
<evidence type="ECO:0000256" key="4">
    <source>
        <dbReference type="ARBA" id="ARBA00036818"/>
    </source>
</evidence>
<organism evidence="10 11">
    <name type="scientific">Peronospora matthiolae</name>
    <dbReference type="NCBI Taxonomy" id="2874970"/>
    <lineage>
        <taxon>Eukaryota</taxon>
        <taxon>Sar</taxon>
        <taxon>Stramenopiles</taxon>
        <taxon>Oomycota</taxon>
        <taxon>Peronosporomycetes</taxon>
        <taxon>Peronosporales</taxon>
        <taxon>Peronosporaceae</taxon>
        <taxon>Peronospora</taxon>
    </lineage>
</organism>
<evidence type="ECO:0000256" key="6">
    <source>
        <dbReference type="ARBA" id="ARBA00039082"/>
    </source>
</evidence>
<evidence type="ECO:0000256" key="5">
    <source>
        <dbReference type="ARBA" id="ARBA00037631"/>
    </source>
</evidence>
<dbReference type="Proteomes" id="UP001162060">
    <property type="component" value="Unassembled WGS sequence"/>
</dbReference>
<protein>
    <recommendedName>
        <fullName evidence="6">pectin lyase</fullName>
        <ecNumber evidence="6">4.2.2.10</ecNumber>
    </recommendedName>
</protein>
<reference evidence="10" key="1">
    <citation type="submission" date="2024-01" db="EMBL/GenBank/DDBJ databases">
        <authorList>
            <person name="Webb A."/>
        </authorList>
    </citation>
    <scope>NUCLEOTIDE SEQUENCE</scope>
    <source>
        <strain evidence="10">Pm1</strain>
    </source>
</reference>
<feature type="domain" description="Pectate lyase" evidence="9">
    <location>
        <begin position="103"/>
        <end position="323"/>
    </location>
</feature>
<accession>A0AAV1TFF6</accession>
<dbReference type="InterPro" id="IPR045032">
    <property type="entry name" value="PEL"/>
</dbReference>
<sequence length="473" mass="50164">MLSHTRPARIVISLVFALASLQSCLTHAASVVTGTPRGFAFGTTGGGNAAPVYPTSIRDLKTFLSDEQPRVIVLKQAFNFVKTEGSTTEEGCRPMHNLNCIAKKSGFRGQDAIQPSFSKCDGSKVSVTYDNAANTPLLVGSNKTLVGDGMKGVLNGKGLIISGSNVIVQNIHITNLNPHVIWGGDAITIRGASTDVVPKGIWLDHIKVSNIGRQMIVINFSGATGVTISNSDFDGRTKYSTSCDGRHYWGFLFLGKHTEMSLLGNYLHQISGRSPKVGGSETDAVFLHAANNYFEDNSDHAFDTTTGAIVLAEGNYFDSVKTPIAHSTKGSFLAPNAGVDCKAKLGRSCVPNVLTKSGTLSSISGDAVETKISNLKVHLRAIKVRTAAKLAVASGNFGVGAFDNDSSDQTSPIQESVETGPIQESVEMSPIQESVETSPIEKSVEMSPIQESVETSPIQESVETSPIEESVAL</sequence>
<feature type="compositionally biased region" description="Polar residues" evidence="7">
    <location>
        <begin position="407"/>
        <end position="417"/>
    </location>
</feature>
<dbReference type="PROSITE" id="PS51257">
    <property type="entry name" value="PROKAR_LIPOPROTEIN"/>
    <property type="match status" value="1"/>
</dbReference>
<feature type="signal peptide" evidence="8">
    <location>
        <begin position="1"/>
        <end position="28"/>
    </location>
</feature>
<proteinExistence type="predicted"/>
<evidence type="ECO:0000259" key="9">
    <source>
        <dbReference type="SMART" id="SM00656"/>
    </source>
</evidence>
<dbReference type="InterPro" id="IPR012334">
    <property type="entry name" value="Pectin_lyas_fold"/>
</dbReference>
<evidence type="ECO:0000256" key="7">
    <source>
        <dbReference type="SAM" id="MobiDB-lite"/>
    </source>
</evidence>
<keyword evidence="1" id="KW-1015">Disulfide bond</keyword>
<dbReference type="PANTHER" id="PTHR31683:SF67">
    <property type="entry name" value="PECTIN LYASE F-RELATED"/>
    <property type="match status" value="1"/>
</dbReference>
<dbReference type="AlphaFoldDB" id="A0AAV1TFF6"/>
<gene>
    <name evidence="10" type="ORF">PM001_LOCUS6351</name>
</gene>
<dbReference type="InterPro" id="IPR002022">
    <property type="entry name" value="Pec_lyase"/>
</dbReference>
<evidence type="ECO:0000256" key="1">
    <source>
        <dbReference type="ARBA" id="ARBA00023157"/>
    </source>
</evidence>
<dbReference type="Pfam" id="PF00544">
    <property type="entry name" value="Pectate_lyase_4"/>
    <property type="match status" value="1"/>
</dbReference>
<evidence type="ECO:0000256" key="3">
    <source>
        <dbReference type="ARBA" id="ARBA00023239"/>
    </source>
</evidence>
<dbReference type="EC" id="4.2.2.10" evidence="6"/>
<name>A0AAV1TFF6_9STRA</name>
<comment type="caution">
    <text evidence="10">The sequence shown here is derived from an EMBL/GenBank/DDBJ whole genome shotgun (WGS) entry which is preliminary data.</text>
</comment>
<dbReference type="Gene3D" id="2.160.20.10">
    <property type="entry name" value="Single-stranded right-handed beta-helix, Pectin lyase-like"/>
    <property type="match status" value="1"/>
</dbReference>
<dbReference type="GO" id="GO:0030570">
    <property type="term" value="F:pectate lyase activity"/>
    <property type="evidence" value="ECO:0007669"/>
    <property type="project" value="InterPro"/>
</dbReference>
<dbReference type="EMBL" id="CAKLBY020000050">
    <property type="protein sequence ID" value="CAK7919956.1"/>
    <property type="molecule type" value="Genomic_DNA"/>
</dbReference>
<evidence type="ECO:0000256" key="2">
    <source>
        <dbReference type="ARBA" id="ARBA00023180"/>
    </source>
</evidence>
<dbReference type="PANTHER" id="PTHR31683">
    <property type="entry name" value="PECTATE LYASE 18-RELATED"/>
    <property type="match status" value="1"/>
</dbReference>
<keyword evidence="3" id="KW-0456">Lyase</keyword>
<evidence type="ECO:0000313" key="10">
    <source>
        <dbReference type="EMBL" id="CAK7919956.1"/>
    </source>
</evidence>
<keyword evidence="2" id="KW-0325">Glycoprotein</keyword>
<comment type="catalytic activity">
    <reaction evidence="4">
        <text>Eliminative cleavage of (1-&gt;4)-alpha-D-galacturonan methyl ester to give oligosaccharides with 4-deoxy-6-O-methyl-alpha-D-galact-4-enuronosyl groups at their non-reducing ends.</text>
        <dbReference type="EC" id="4.2.2.10"/>
    </reaction>
</comment>
<dbReference type="SMART" id="SM00656">
    <property type="entry name" value="Amb_all"/>
    <property type="match status" value="1"/>
</dbReference>
<feature type="chain" id="PRO_5043673729" description="pectin lyase" evidence="8">
    <location>
        <begin position="29"/>
        <end position="473"/>
    </location>
</feature>
<evidence type="ECO:0000256" key="8">
    <source>
        <dbReference type="SAM" id="SignalP"/>
    </source>
</evidence>
<keyword evidence="8" id="KW-0732">Signal</keyword>
<dbReference type="GO" id="GO:0047490">
    <property type="term" value="F:pectin lyase activity"/>
    <property type="evidence" value="ECO:0007669"/>
    <property type="project" value="UniProtKB-EC"/>
</dbReference>
<evidence type="ECO:0000313" key="11">
    <source>
        <dbReference type="Proteomes" id="UP001162060"/>
    </source>
</evidence>
<feature type="region of interest" description="Disordered" evidence="7">
    <location>
        <begin position="401"/>
        <end position="473"/>
    </location>
</feature>
<feature type="compositionally biased region" description="Polar residues" evidence="7">
    <location>
        <begin position="449"/>
        <end position="464"/>
    </location>
</feature>
<dbReference type="SUPFAM" id="SSF51126">
    <property type="entry name" value="Pectin lyase-like"/>
    <property type="match status" value="1"/>
</dbReference>
<dbReference type="InterPro" id="IPR011050">
    <property type="entry name" value="Pectin_lyase_fold/virulence"/>
</dbReference>